<dbReference type="Gene3D" id="1.20.1310.10">
    <property type="entry name" value="Cullin Repeats"/>
    <property type="match status" value="2"/>
</dbReference>
<evidence type="ECO:0000256" key="2">
    <source>
        <dbReference type="PROSITE-ProRule" id="PRU00330"/>
    </source>
</evidence>
<dbReference type="AlphaFoldDB" id="A0A9W5WTZ3"/>
<sequence>MSHVRSLDDGWDELSRDHLARISDFVDSMDIRSPRRPIFSPSDFLGGYSLVLASALIKRFLKLLDLRRAESDIDELQVDALSEMIKELDGDGGRQYRLEIEPKIIDRASKYYTTMAVIWIQECDLIEYVSIVEHLLVQERNDCDRWLLQTTKQLLLDATYKSLVEKTRNELLQKLKGFSSVLREGTKADIRLVYRILHEMEGTIPAIVDSLKLYIQDCRTSLHSVDDIMSSWLRYQDLLKDCFHIPCHSLQTCVDTDSPDVDQATGDTRIPEVVGDKAVNPYISNAIRMAFKDIVSGHQDFIKEFVTYWDGVITSGDDIHNRLRQCCELLEFIDQRTYFYQCYKFKLAARLLYERSSLQVEQLSLSMIEPKIAADEVSSLRRMIKESHMSRDNNSYPQIHLYSKSTWPALRDYAENLKLHEEFQHGIEHFIQSQNNHLNRDIVINRMLGRVELEFDSHCGSKRLLCDLAQASALLLFTDDTICRATIAKRLGVSEEFAMSILQPLIDKAVLLSNGDTLTLNSAFEDLTDVTLDAVPTYRTATSVPSRGLEMDANAVIDANIMSILKSVKSMKRDDLLLQLSHHPQESILARIQNLCEREYITTSDDTITYLP</sequence>
<dbReference type="GO" id="GO:0006511">
    <property type="term" value="P:ubiquitin-dependent protein catabolic process"/>
    <property type="evidence" value="ECO:0007669"/>
    <property type="project" value="InterPro"/>
</dbReference>
<dbReference type="InterPro" id="IPR036317">
    <property type="entry name" value="Cullin_homology_sf"/>
</dbReference>
<dbReference type="InterPro" id="IPR016158">
    <property type="entry name" value="Cullin_homology"/>
</dbReference>
<keyword evidence="6" id="KW-1185">Reference proteome</keyword>
<dbReference type="Pfam" id="PF00888">
    <property type="entry name" value="Cullin"/>
    <property type="match status" value="1"/>
</dbReference>
<dbReference type="Gene3D" id="3.30.230.130">
    <property type="entry name" value="Cullin, Chain C, Domain 2"/>
    <property type="match status" value="1"/>
</dbReference>
<evidence type="ECO:0000256" key="3">
    <source>
        <dbReference type="RuleBase" id="RU003829"/>
    </source>
</evidence>
<gene>
    <name evidence="5" type="ORF">BaOVIS_007130</name>
</gene>
<dbReference type="InterPro" id="IPR019559">
    <property type="entry name" value="Cullin_neddylation_domain"/>
</dbReference>
<comment type="caution">
    <text evidence="5">The sequence shown here is derived from an EMBL/GenBank/DDBJ whole genome shotgun (WGS) entry which is preliminary data.</text>
</comment>
<dbReference type="SUPFAM" id="SSF74788">
    <property type="entry name" value="Cullin repeat-like"/>
    <property type="match status" value="1"/>
</dbReference>
<reference evidence="5" key="1">
    <citation type="submission" date="2019-12" db="EMBL/GenBank/DDBJ databases">
        <title>Genome sequence of Babesia ovis.</title>
        <authorList>
            <person name="Yamagishi J."/>
            <person name="Sevinc F."/>
            <person name="Xuan X."/>
        </authorList>
    </citation>
    <scope>NUCLEOTIDE SEQUENCE</scope>
    <source>
        <strain evidence="5">Selcuk</strain>
    </source>
</reference>
<proteinExistence type="inferred from homology"/>
<dbReference type="InterPro" id="IPR045093">
    <property type="entry name" value="Cullin"/>
</dbReference>
<dbReference type="Proteomes" id="UP001057455">
    <property type="component" value="Unassembled WGS sequence"/>
</dbReference>
<dbReference type="PANTHER" id="PTHR11932">
    <property type="entry name" value="CULLIN"/>
    <property type="match status" value="1"/>
</dbReference>
<dbReference type="InterPro" id="IPR036390">
    <property type="entry name" value="WH_DNA-bd_sf"/>
</dbReference>
<evidence type="ECO:0000256" key="1">
    <source>
        <dbReference type="ARBA" id="ARBA00006019"/>
    </source>
</evidence>
<dbReference type="InterPro" id="IPR016159">
    <property type="entry name" value="Cullin_repeat-like_dom_sf"/>
</dbReference>
<protein>
    <recommendedName>
        <fullName evidence="4">Cullin family profile domain-containing protein</fullName>
    </recommendedName>
</protein>
<feature type="domain" description="Cullin family profile" evidence="4">
    <location>
        <begin position="318"/>
        <end position="506"/>
    </location>
</feature>
<dbReference type="OrthoDB" id="361048at2759"/>
<evidence type="ECO:0000313" key="5">
    <source>
        <dbReference type="EMBL" id="GFE53309.1"/>
    </source>
</evidence>
<dbReference type="SUPFAM" id="SSF75632">
    <property type="entry name" value="Cullin homology domain"/>
    <property type="match status" value="1"/>
</dbReference>
<accession>A0A9W5WTZ3</accession>
<dbReference type="SMART" id="SM00884">
    <property type="entry name" value="Cullin_Nedd8"/>
    <property type="match status" value="1"/>
</dbReference>
<dbReference type="PROSITE" id="PS50069">
    <property type="entry name" value="CULLIN_2"/>
    <property type="match status" value="1"/>
</dbReference>
<organism evidence="5 6">
    <name type="scientific">Babesia ovis</name>
    <dbReference type="NCBI Taxonomy" id="5869"/>
    <lineage>
        <taxon>Eukaryota</taxon>
        <taxon>Sar</taxon>
        <taxon>Alveolata</taxon>
        <taxon>Apicomplexa</taxon>
        <taxon>Aconoidasida</taxon>
        <taxon>Piroplasmida</taxon>
        <taxon>Babesiidae</taxon>
        <taxon>Babesia</taxon>
    </lineage>
</organism>
<name>A0A9W5WTZ3_BABOV</name>
<dbReference type="SUPFAM" id="SSF46785">
    <property type="entry name" value="Winged helix' DNA-binding domain"/>
    <property type="match status" value="1"/>
</dbReference>
<dbReference type="InterPro" id="IPR001373">
    <property type="entry name" value="Cullin_N"/>
</dbReference>
<dbReference type="GO" id="GO:0031625">
    <property type="term" value="F:ubiquitin protein ligase binding"/>
    <property type="evidence" value="ECO:0007669"/>
    <property type="project" value="InterPro"/>
</dbReference>
<evidence type="ECO:0000259" key="4">
    <source>
        <dbReference type="PROSITE" id="PS50069"/>
    </source>
</evidence>
<evidence type="ECO:0000313" key="6">
    <source>
        <dbReference type="Proteomes" id="UP001057455"/>
    </source>
</evidence>
<dbReference type="EMBL" id="BLIY01000006">
    <property type="protein sequence ID" value="GFE53309.1"/>
    <property type="molecule type" value="Genomic_DNA"/>
</dbReference>
<comment type="similarity">
    <text evidence="1 2 3">Belongs to the cullin family.</text>
</comment>